<comment type="caution">
    <text evidence="2">The sequence shown here is derived from an EMBL/GenBank/DDBJ whole genome shotgun (WGS) entry which is preliminary data.</text>
</comment>
<dbReference type="Proteomes" id="UP000078343">
    <property type="component" value="Unassembled WGS sequence"/>
</dbReference>
<dbReference type="AlphaFoldDB" id="A0A178ZJW3"/>
<reference evidence="2 3" key="1">
    <citation type="submission" date="2016-04" db="EMBL/GenBank/DDBJ databases">
        <title>Draft genome of Fonsecaea erecta CBS 125763.</title>
        <authorList>
            <person name="Weiss V.A."/>
            <person name="Vicente V.A."/>
            <person name="Raittz R.T."/>
            <person name="Moreno L.F."/>
            <person name="De Souza E.M."/>
            <person name="Pedrosa F.O."/>
            <person name="Steffens M.B."/>
            <person name="Faoro H."/>
            <person name="Tadra-Sfeir M.Z."/>
            <person name="Najafzadeh M.J."/>
            <person name="Felipe M.S."/>
            <person name="Teixeira M."/>
            <person name="Sun J."/>
            <person name="Xi L."/>
            <person name="Gomes R."/>
            <person name="De Azevedo C.M."/>
            <person name="Salgado C.G."/>
            <person name="Da Silva M.B."/>
            <person name="Nascimento M.F."/>
            <person name="Queiroz-Telles F."/>
            <person name="Attili D.S."/>
            <person name="Gorbushina A."/>
        </authorList>
    </citation>
    <scope>NUCLEOTIDE SEQUENCE [LARGE SCALE GENOMIC DNA]</scope>
    <source>
        <strain evidence="2 3">CBS 125763</strain>
    </source>
</reference>
<evidence type="ECO:0000256" key="1">
    <source>
        <dbReference type="SAM" id="MobiDB-lite"/>
    </source>
</evidence>
<accession>A0A178ZJW3</accession>
<keyword evidence="3" id="KW-1185">Reference proteome</keyword>
<dbReference type="EMBL" id="LVYI01000004">
    <property type="protein sequence ID" value="OAP60074.1"/>
    <property type="molecule type" value="Genomic_DNA"/>
</dbReference>
<dbReference type="RefSeq" id="XP_018693441.1">
    <property type="nucleotide sequence ID" value="XM_018836588.1"/>
</dbReference>
<protein>
    <submittedName>
        <fullName evidence="2">Uncharacterized protein</fullName>
    </submittedName>
</protein>
<gene>
    <name evidence="2" type="ORF">AYL99_05076</name>
</gene>
<organism evidence="2 3">
    <name type="scientific">Fonsecaea erecta</name>
    <dbReference type="NCBI Taxonomy" id="1367422"/>
    <lineage>
        <taxon>Eukaryota</taxon>
        <taxon>Fungi</taxon>
        <taxon>Dikarya</taxon>
        <taxon>Ascomycota</taxon>
        <taxon>Pezizomycotina</taxon>
        <taxon>Eurotiomycetes</taxon>
        <taxon>Chaetothyriomycetidae</taxon>
        <taxon>Chaetothyriales</taxon>
        <taxon>Herpotrichiellaceae</taxon>
        <taxon>Fonsecaea</taxon>
    </lineage>
</organism>
<dbReference type="GeneID" id="30009244"/>
<evidence type="ECO:0000313" key="3">
    <source>
        <dbReference type="Proteomes" id="UP000078343"/>
    </source>
</evidence>
<dbReference type="OrthoDB" id="4137658at2759"/>
<name>A0A178ZJW3_9EURO</name>
<evidence type="ECO:0000313" key="2">
    <source>
        <dbReference type="EMBL" id="OAP60074.1"/>
    </source>
</evidence>
<feature type="region of interest" description="Disordered" evidence="1">
    <location>
        <begin position="92"/>
        <end position="123"/>
    </location>
</feature>
<proteinExistence type="predicted"/>
<dbReference type="STRING" id="1367422.A0A178ZJW3"/>
<sequence>MRPSQMPSQELDFERAFLGELLFERSEAHRAYVDGACSHRVQERQESKHRLLNSFLQSVDGGGSETIALLPGRFRVGGFAFLANGSQWPLEKSGAVDDQEEGEGDLKPISTTPTGLKKPDLAGGERCRVGSTRDEVPSSFMLDPLQTFFDLLENRGYEVPPTLTLQLALSLLKHGHAQGGDAARRKCFEDFALFMTCVGLDRMSERFDFGASNQNFFG</sequence>